<evidence type="ECO:0000256" key="9">
    <source>
        <dbReference type="ARBA" id="ARBA00023136"/>
    </source>
</evidence>
<feature type="region of interest" description="Disordered" evidence="13">
    <location>
        <begin position="1"/>
        <end position="37"/>
    </location>
</feature>
<dbReference type="InterPro" id="IPR036942">
    <property type="entry name" value="Beta-barrel_TonB_sf"/>
</dbReference>
<dbReference type="SUPFAM" id="SSF56935">
    <property type="entry name" value="Porins"/>
    <property type="match status" value="1"/>
</dbReference>
<keyword evidence="5 11" id="KW-0812">Transmembrane</keyword>
<evidence type="ECO:0000256" key="4">
    <source>
        <dbReference type="ARBA" id="ARBA00022496"/>
    </source>
</evidence>
<feature type="domain" description="TonB-dependent receptor plug" evidence="15">
    <location>
        <begin position="72"/>
        <end position="179"/>
    </location>
</feature>
<keyword evidence="9 11" id="KW-0472">Membrane</keyword>
<accession>D0LMK9</accession>
<proteinExistence type="inferred from homology"/>
<dbReference type="GO" id="GO:0009279">
    <property type="term" value="C:cell outer membrane"/>
    <property type="evidence" value="ECO:0007669"/>
    <property type="project" value="UniProtKB-SubCell"/>
</dbReference>
<dbReference type="AlphaFoldDB" id="D0LMK9"/>
<evidence type="ECO:0000259" key="14">
    <source>
        <dbReference type="Pfam" id="PF00593"/>
    </source>
</evidence>
<evidence type="ECO:0000313" key="17">
    <source>
        <dbReference type="Proteomes" id="UP000001880"/>
    </source>
</evidence>
<evidence type="ECO:0000256" key="5">
    <source>
        <dbReference type="ARBA" id="ARBA00022692"/>
    </source>
</evidence>
<keyword evidence="17" id="KW-1185">Reference proteome</keyword>
<dbReference type="KEGG" id="hoh:Hoch_6222"/>
<reference evidence="16 17" key="1">
    <citation type="journal article" date="2010" name="Stand. Genomic Sci.">
        <title>Complete genome sequence of Haliangium ochraceum type strain (SMP-2).</title>
        <authorList>
            <consortium name="US DOE Joint Genome Institute (JGI-PGF)"/>
            <person name="Ivanova N."/>
            <person name="Daum C."/>
            <person name="Lang E."/>
            <person name="Abt B."/>
            <person name="Kopitz M."/>
            <person name="Saunders E."/>
            <person name="Lapidus A."/>
            <person name="Lucas S."/>
            <person name="Glavina Del Rio T."/>
            <person name="Nolan M."/>
            <person name="Tice H."/>
            <person name="Copeland A."/>
            <person name="Cheng J.F."/>
            <person name="Chen F."/>
            <person name="Bruce D."/>
            <person name="Goodwin L."/>
            <person name="Pitluck S."/>
            <person name="Mavromatis K."/>
            <person name="Pati A."/>
            <person name="Mikhailova N."/>
            <person name="Chen A."/>
            <person name="Palaniappan K."/>
            <person name="Land M."/>
            <person name="Hauser L."/>
            <person name="Chang Y.J."/>
            <person name="Jeffries C.D."/>
            <person name="Detter J.C."/>
            <person name="Brettin T."/>
            <person name="Rohde M."/>
            <person name="Goker M."/>
            <person name="Bristow J."/>
            <person name="Markowitz V."/>
            <person name="Eisen J.A."/>
            <person name="Hugenholtz P."/>
            <person name="Kyrpides N.C."/>
            <person name="Klenk H.P."/>
        </authorList>
    </citation>
    <scope>NUCLEOTIDE SEQUENCE [LARGE SCALE GENOMIC DNA]</scope>
    <source>
        <strain evidence="17">DSM 14365 / CIP 107738 / JCM 11303 / AJ 13395 / SMP-2</strain>
    </source>
</reference>
<dbReference type="Pfam" id="PF07715">
    <property type="entry name" value="Plug"/>
    <property type="match status" value="1"/>
</dbReference>
<dbReference type="PANTHER" id="PTHR32552">
    <property type="entry name" value="FERRICHROME IRON RECEPTOR-RELATED"/>
    <property type="match status" value="1"/>
</dbReference>
<name>D0LMK9_HALO1</name>
<dbReference type="eggNOG" id="COG4773">
    <property type="taxonomic scope" value="Bacteria"/>
</dbReference>
<protein>
    <submittedName>
        <fullName evidence="16">TonB-dependent receptor</fullName>
    </submittedName>
</protein>
<keyword evidence="10 11" id="KW-0998">Cell outer membrane</keyword>
<evidence type="ECO:0000256" key="10">
    <source>
        <dbReference type="ARBA" id="ARBA00023237"/>
    </source>
</evidence>
<evidence type="ECO:0000256" key="3">
    <source>
        <dbReference type="ARBA" id="ARBA00022452"/>
    </source>
</evidence>
<feature type="domain" description="TonB-dependent receptor-like beta-barrel" evidence="14">
    <location>
        <begin position="318"/>
        <end position="759"/>
    </location>
</feature>
<keyword evidence="4" id="KW-0410">Iron transport</keyword>
<keyword evidence="7" id="KW-0406">Ion transport</keyword>
<organism evidence="16 17">
    <name type="scientific">Haliangium ochraceum (strain DSM 14365 / JCM 11303 / SMP-2)</name>
    <dbReference type="NCBI Taxonomy" id="502025"/>
    <lineage>
        <taxon>Bacteria</taxon>
        <taxon>Pseudomonadati</taxon>
        <taxon>Myxococcota</taxon>
        <taxon>Polyangia</taxon>
        <taxon>Haliangiales</taxon>
        <taxon>Kofleriaceae</taxon>
        <taxon>Haliangium</taxon>
    </lineage>
</organism>
<dbReference type="RefSeq" id="WP_012831288.1">
    <property type="nucleotide sequence ID" value="NC_013440.1"/>
</dbReference>
<dbReference type="Proteomes" id="UP000001880">
    <property type="component" value="Chromosome"/>
</dbReference>
<evidence type="ECO:0000259" key="15">
    <source>
        <dbReference type="Pfam" id="PF07715"/>
    </source>
</evidence>
<evidence type="ECO:0000256" key="8">
    <source>
        <dbReference type="ARBA" id="ARBA00023077"/>
    </source>
</evidence>
<evidence type="ECO:0000256" key="2">
    <source>
        <dbReference type="ARBA" id="ARBA00022448"/>
    </source>
</evidence>
<evidence type="ECO:0000313" key="16">
    <source>
        <dbReference type="EMBL" id="ACY18696.1"/>
    </source>
</evidence>
<keyword evidence="2 11" id="KW-0813">Transport</keyword>
<dbReference type="InterPro" id="IPR000531">
    <property type="entry name" value="Beta-barrel_TonB"/>
</dbReference>
<evidence type="ECO:0000256" key="1">
    <source>
        <dbReference type="ARBA" id="ARBA00004571"/>
    </source>
</evidence>
<dbReference type="Gene3D" id="2.40.170.20">
    <property type="entry name" value="TonB-dependent receptor, beta-barrel domain"/>
    <property type="match status" value="1"/>
</dbReference>
<keyword evidence="3 11" id="KW-1134">Transmembrane beta strand</keyword>
<dbReference type="CDD" id="cd01347">
    <property type="entry name" value="ligand_gated_channel"/>
    <property type="match status" value="1"/>
</dbReference>
<feature type="compositionally biased region" description="Pro residues" evidence="13">
    <location>
        <begin position="1"/>
        <end position="31"/>
    </location>
</feature>
<evidence type="ECO:0000256" key="11">
    <source>
        <dbReference type="PROSITE-ProRule" id="PRU01360"/>
    </source>
</evidence>
<gene>
    <name evidence="16" type="ordered locus">Hoch_6222</name>
</gene>
<dbReference type="GO" id="GO:0006826">
    <property type="term" value="P:iron ion transport"/>
    <property type="evidence" value="ECO:0007669"/>
    <property type="project" value="UniProtKB-KW"/>
</dbReference>
<evidence type="ECO:0000256" key="7">
    <source>
        <dbReference type="ARBA" id="ARBA00023065"/>
    </source>
</evidence>
<dbReference type="PANTHER" id="PTHR32552:SF81">
    <property type="entry name" value="TONB-DEPENDENT OUTER MEMBRANE RECEPTOR"/>
    <property type="match status" value="1"/>
</dbReference>
<dbReference type="InterPro" id="IPR012910">
    <property type="entry name" value="Plug_dom"/>
</dbReference>
<comment type="similarity">
    <text evidence="11 12">Belongs to the TonB-dependent receptor family.</text>
</comment>
<dbReference type="OrthoDB" id="9763670at2"/>
<dbReference type="InterPro" id="IPR039426">
    <property type="entry name" value="TonB-dep_rcpt-like"/>
</dbReference>
<evidence type="ECO:0000256" key="6">
    <source>
        <dbReference type="ARBA" id="ARBA00023004"/>
    </source>
</evidence>
<dbReference type="EMBL" id="CP001804">
    <property type="protein sequence ID" value="ACY18696.1"/>
    <property type="molecule type" value="Genomic_DNA"/>
</dbReference>
<evidence type="ECO:0000256" key="13">
    <source>
        <dbReference type="SAM" id="MobiDB-lite"/>
    </source>
</evidence>
<keyword evidence="8 12" id="KW-0798">TonB box</keyword>
<sequence length="797" mass="85333">MPQQPAAPPPAPAPAPVPAPAPAPASTPAPAPAEDATPAVDIPLEDGLDDAYAEAGGEVIVITAQKREERLVDVPLAVTAIAGEELEERFVTTLESLPRLVPTLTFRKGTTTRNSALFLRGIGTISFSIAAEPSVATVVDGVVYARSGQAFGDMFDVERVEVLRGPQGTLFGKNASAGVVSFTTRRPRDVFEGEISMAAFGDAEYRTRGVLSGPLSDDLRGRFTAFYGNFDGYVDNLALDQKVNGYARQGGRALLVYNPPIDGLDLYFTAIADYARGDDDCCAELLALGDGSADLAGAVESALGPEAAAGPEARVVNQNLLSRTEDETGGLSLQADLFELGHTFTSITAYREWDNLEIRDGDFLAAGASHLGLFELHDRGEQEFRQFTQELRVTSPSGGPLEYQAGLFYFHMDSDRSFTREDITCVESAAEADDTGAIPCVPGEATFERPSATATMGSELDSFAAFGQASYRPIEPLRLTAGLRWTMDELSYFHSRVNTSGSSGPGVRPGDFPGPELGAGDVYTGQTDDGGVTGRGVVQYALAPDANVFASYARGYKGPAFNVFFNFDESDSLPIAAETSNAFELGSKGSLLGGRLYYSAVGFYQQFDNFQANNFVEFQGTVITKLTNAGTVSTRGVETELSGRPLPPLSLSGSLAWVDARIDAFNTDPGDPDSDDRSGEELPLSPDLKLSLAADYLLPPALLPWYVTLGTQLAWQSSQFSDFGENPALRIDGYALWDASVTVQSKDERLSLSLMARNLLDQHYAVLITPGGQAGSFRHQVPRDAHRYFGAMLRARF</sequence>
<evidence type="ECO:0000256" key="12">
    <source>
        <dbReference type="RuleBase" id="RU003357"/>
    </source>
</evidence>
<keyword evidence="6" id="KW-0408">Iron</keyword>
<dbReference type="HOGENOM" id="CLU_008287_15_0_7"/>
<dbReference type="Pfam" id="PF00593">
    <property type="entry name" value="TonB_dep_Rec_b-barrel"/>
    <property type="match status" value="1"/>
</dbReference>
<dbReference type="STRING" id="502025.Hoch_6222"/>
<keyword evidence="16" id="KW-0675">Receptor</keyword>
<dbReference type="PROSITE" id="PS52016">
    <property type="entry name" value="TONB_DEPENDENT_REC_3"/>
    <property type="match status" value="1"/>
</dbReference>
<comment type="subcellular location">
    <subcellularLocation>
        <location evidence="1 11">Cell outer membrane</location>
        <topology evidence="1 11">Multi-pass membrane protein</topology>
    </subcellularLocation>
</comment>